<feature type="region of interest" description="Disordered" evidence="1">
    <location>
        <begin position="44"/>
        <end position="101"/>
    </location>
</feature>
<evidence type="ECO:0000256" key="1">
    <source>
        <dbReference type="SAM" id="MobiDB-lite"/>
    </source>
</evidence>
<sequence>MAGRGGGRRGDAEGGDGAAGPHLSGAAGVAGGSTVAATPLFCRRGHVSGDFPAKRRAVRGRGGNCEAEGSDGATGRRSGEEGESAGGWPAPEREKEKAGRGARRRLFHRPGGVNAQVQALTDERAALEAEWAQLAADCARVDEGRHAMDDMVEVGRKMRQAQLAEIQSREQMLHSVIRETEEERQAAIIASSVLQEALGEIPLQYEAHAEDLAKRVEDACGDLDAAAAQEQRASEVDASLRARMAALEAECKALDEHARSMQEFEATIRRLIELLDRNQREQDERGREQAQRARELEEHARALEEHARALEERARMLDHGETTLAAHERVVAEAESSLRLREEAAAKRNLTTLTAEALVARRAEELRLREDACQEREAALAEREAEA</sequence>
<protein>
    <submittedName>
        <fullName evidence="2">OSJNBb0069N01.15 protein</fullName>
    </submittedName>
</protein>
<dbReference type="EMBL" id="AL663012">
    <property type="protein sequence ID" value="CAD40148.1"/>
    <property type="molecule type" value="Genomic_DNA"/>
</dbReference>
<dbReference type="Proteomes" id="UP000000763">
    <property type="component" value="Chromosome 4"/>
</dbReference>
<evidence type="ECO:0000313" key="3">
    <source>
        <dbReference type="Proteomes" id="UP000000763"/>
    </source>
</evidence>
<name>Q7XWC7_ORYSJ</name>
<feature type="region of interest" description="Disordered" evidence="1">
    <location>
        <begin position="1"/>
        <end position="30"/>
    </location>
</feature>
<feature type="region of interest" description="Disordered" evidence="1">
    <location>
        <begin position="279"/>
        <end position="298"/>
    </location>
</feature>
<gene>
    <name evidence="2" type="primary">OSJNBb0069N01.15</name>
</gene>
<evidence type="ECO:0000313" key="2">
    <source>
        <dbReference type="EMBL" id="CAD40148.1"/>
    </source>
</evidence>
<organism evidence="2 3">
    <name type="scientific">Oryza sativa subsp. japonica</name>
    <name type="common">Rice</name>
    <dbReference type="NCBI Taxonomy" id="39947"/>
    <lineage>
        <taxon>Eukaryota</taxon>
        <taxon>Viridiplantae</taxon>
        <taxon>Streptophyta</taxon>
        <taxon>Embryophyta</taxon>
        <taxon>Tracheophyta</taxon>
        <taxon>Spermatophyta</taxon>
        <taxon>Magnoliopsida</taxon>
        <taxon>Liliopsida</taxon>
        <taxon>Poales</taxon>
        <taxon>Poaceae</taxon>
        <taxon>BOP clade</taxon>
        <taxon>Oryzoideae</taxon>
        <taxon>Oryzeae</taxon>
        <taxon>Oryzinae</taxon>
        <taxon>Oryza</taxon>
        <taxon>Oryza sativa</taxon>
    </lineage>
</organism>
<dbReference type="AlphaFoldDB" id="Q7XWC7"/>
<proteinExistence type="predicted"/>
<reference evidence="3" key="1">
    <citation type="journal article" date="2005" name="Nature">
        <title>The map-based sequence of the rice genome.</title>
        <authorList>
            <consortium name="International rice genome sequencing project (IRGSP)"/>
            <person name="Matsumoto T."/>
            <person name="Wu J."/>
            <person name="Kanamori H."/>
            <person name="Katayose Y."/>
            <person name="Fujisawa M."/>
            <person name="Namiki N."/>
            <person name="Mizuno H."/>
            <person name="Yamamoto K."/>
            <person name="Antonio B.A."/>
            <person name="Baba T."/>
            <person name="Sakata K."/>
            <person name="Nagamura Y."/>
            <person name="Aoki H."/>
            <person name="Arikawa K."/>
            <person name="Arita K."/>
            <person name="Bito T."/>
            <person name="Chiden Y."/>
            <person name="Fujitsuka N."/>
            <person name="Fukunaka R."/>
            <person name="Hamada M."/>
            <person name="Harada C."/>
            <person name="Hayashi A."/>
            <person name="Hijishita S."/>
            <person name="Honda M."/>
            <person name="Hosokawa S."/>
            <person name="Ichikawa Y."/>
            <person name="Idonuma A."/>
            <person name="Iijima M."/>
            <person name="Ikeda M."/>
            <person name="Ikeno M."/>
            <person name="Ito K."/>
            <person name="Ito S."/>
            <person name="Ito T."/>
            <person name="Ito Y."/>
            <person name="Ito Y."/>
            <person name="Iwabuchi A."/>
            <person name="Kamiya K."/>
            <person name="Karasawa W."/>
            <person name="Kurita K."/>
            <person name="Katagiri S."/>
            <person name="Kikuta A."/>
            <person name="Kobayashi H."/>
            <person name="Kobayashi N."/>
            <person name="Machita K."/>
            <person name="Maehara T."/>
            <person name="Masukawa M."/>
            <person name="Mizubayashi T."/>
            <person name="Mukai Y."/>
            <person name="Nagasaki H."/>
            <person name="Nagata Y."/>
            <person name="Naito S."/>
            <person name="Nakashima M."/>
            <person name="Nakama Y."/>
            <person name="Nakamichi Y."/>
            <person name="Nakamura M."/>
            <person name="Meguro A."/>
            <person name="Negishi M."/>
            <person name="Ohta I."/>
            <person name="Ohta T."/>
            <person name="Okamoto M."/>
            <person name="Ono N."/>
            <person name="Saji S."/>
            <person name="Sakaguchi M."/>
            <person name="Sakai K."/>
            <person name="Shibata M."/>
            <person name="Shimokawa T."/>
            <person name="Song J."/>
            <person name="Takazaki Y."/>
            <person name="Terasawa K."/>
            <person name="Tsugane M."/>
            <person name="Tsuji K."/>
            <person name="Ueda S."/>
            <person name="Waki K."/>
            <person name="Yamagata H."/>
            <person name="Yamamoto M."/>
            <person name="Yamamoto S."/>
            <person name="Yamane H."/>
            <person name="Yoshiki S."/>
            <person name="Yoshihara R."/>
            <person name="Yukawa K."/>
            <person name="Zhong H."/>
            <person name="Yano M."/>
            <person name="Yuan Q."/>
            <person name="Ouyang S."/>
            <person name="Liu J."/>
            <person name="Jones K.M."/>
            <person name="Gansberger K."/>
            <person name="Moffat K."/>
            <person name="Hill J."/>
            <person name="Bera J."/>
            <person name="Fadrosh D."/>
            <person name="Jin S."/>
            <person name="Johri S."/>
            <person name="Kim M."/>
            <person name="Overton L."/>
            <person name="Reardon M."/>
            <person name="Tsitrin T."/>
            <person name="Vuong H."/>
            <person name="Weaver B."/>
            <person name="Ciecko A."/>
            <person name="Tallon L."/>
            <person name="Jackson J."/>
            <person name="Pai G."/>
            <person name="Aken S.V."/>
            <person name="Utterback T."/>
            <person name="Reidmuller S."/>
            <person name="Feldblyum T."/>
            <person name="Hsiao J."/>
            <person name="Zismann V."/>
            <person name="Iobst S."/>
            <person name="de Vazeille A.R."/>
            <person name="Buell C.R."/>
            <person name="Ying K."/>
            <person name="Li Y."/>
            <person name="Lu T."/>
            <person name="Huang Y."/>
            <person name="Zhao Q."/>
            <person name="Feng Q."/>
            <person name="Zhang L."/>
            <person name="Zhu J."/>
            <person name="Weng Q."/>
            <person name="Mu J."/>
            <person name="Lu Y."/>
            <person name="Fan D."/>
            <person name="Liu Y."/>
            <person name="Guan J."/>
            <person name="Zhang Y."/>
            <person name="Yu S."/>
            <person name="Liu X."/>
            <person name="Zhang Y."/>
            <person name="Hong G."/>
            <person name="Han B."/>
            <person name="Choisne N."/>
            <person name="Demange N."/>
            <person name="Orjeda G."/>
            <person name="Samain S."/>
            <person name="Cattolico L."/>
            <person name="Pelletier E."/>
            <person name="Couloux A."/>
            <person name="Segurens B."/>
            <person name="Wincker P."/>
            <person name="D'Hont A."/>
            <person name="Scarpelli C."/>
            <person name="Weissenbach J."/>
            <person name="Salanoubat M."/>
            <person name="Quetier F."/>
            <person name="Yu Y."/>
            <person name="Kim H.R."/>
            <person name="Rambo T."/>
            <person name="Currie J."/>
            <person name="Collura K."/>
            <person name="Luo M."/>
            <person name="Yang T."/>
            <person name="Ammiraju J.S.S."/>
            <person name="Engler F."/>
            <person name="Soderlund C."/>
            <person name="Wing R.A."/>
            <person name="Palmer L.E."/>
            <person name="de la Bastide M."/>
            <person name="Spiegel L."/>
            <person name="Nascimento L."/>
            <person name="Zutavern T."/>
            <person name="O'Shaughnessy A."/>
            <person name="Dike S."/>
            <person name="Dedhia N."/>
            <person name="Preston R."/>
            <person name="Balija V."/>
            <person name="McCombie W.R."/>
            <person name="Chow T."/>
            <person name="Chen H."/>
            <person name="Chung M."/>
            <person name="Chen C."/>
            <person name="Shaw J."/>
            <person name="Wu H."/>
            <person name="Hsiao K."/>
            <person name="Chao Y."/>
            <person name="Chu M."/>
            <person name="Cheng C."/>
            <person name="Hour A."/>
            <person name="Lee P."/>
            <person name="Lin S."/>
            <person name="Lin Y."/>
            <person name="Liou J."/>
            <person name="Liu S."/>
            <person name="Hsing Y."/>
            <person name="Raghuvanshi S."/>
            <person name="Mohanty A."/>
            <person name="Bharti A.K."/>
            <person name="Gaur A."/>
            <person name="Gupta V."/>
            <person name="Kumar D."/>
            <person name="Ravi V."/>
            <person name="Vij S."/>
            <person name="Kapur A."/>
            <person name="Khurana P."/>
            <person name="Khurana P."/>
            <person name="Khurana J.P."/>
            <person name="Tyagi A.K."/>
            <person name="Gaikwad K."/>
            <person name="Singh A."/>
            <person name="Dalal V."/>
            <person name="Srivastava S."/>
            <person name="Dixit A."/>
            <person name="Pal A.K."/>
            <person name="Ghazi I.A."/>
            <person name="Yadav M."/>
            <person name="Pandit A."/>
            <person name="Bhargava A."/>
            <person name="Sureshbabu K."/>
            <person name="Batra K."/>
            <person name="Sharma T.R."/>
            <person name="Mohapatra T."/>
            <person name="Singh N.K."/>
            <person name="Messing J."/>
            <person name="Nelson A.B."/>
            <person name="Fuks G."/>
            <person name="Kavchok S."/>
            <person name="Keizer G."/>
            <person name="Linton E."/>
            <person name="Llaca V."/>
            <person name="Song R."/>
            <person name="Tanyolac B."/>
            <person name="Young S."/>
            <person name="Ho-Il K."/>
            <person name="Hahn J.H."/>
            <person name="Sangsakoo G."/>
            <person name="Vanavichit A."/>
            <person name="de Mattos Luiz.A.T."/>
            <person name="Zimmer P.D."/>
            <person name="Malone G."/>
            <person name="Dellagostin O."/>
            <person name="de Oliveira A.C."/>
            <person name="Bevan M."/>
            <person name="Bancroft I."/>
            <person name="Minx P."/>
            <person name="Cordum H."/>
            <person name="Wilson R."/>
            <person name="Cheng Z."/>
            <person name="Jin W."/>
            <person name="Jiang J."/>
            <person name="Leong S.A."/>
            <person name="Iwama H."/>
            <person name="Gojobori T."/>
            <person name="Itoh T."/>
            <person name="Niimura Y."/>
            <person name="Fujii Y."/>
            <person name="Habara T."/>
            <person name="Sakai H."/>
            <person name="Sato Y."/>
            <person name="Wilson G."/>
            <person name="Kumar K."/>
            <person name="McCouch S."/>
            <person name="Juretic N."/>
            <person name="Hoen D."/>
            <person name="Wright S."/>
            <person name="Bruskiewich R."/>
            <person name="Bureau T."/>
            <person name="Miyao A."/>
            <person name="Hirochika H."/>
            <person name="Nishikawa T."/>
            <person name="Kadowaki K."/>
            <person name="Sugiura M."/>
            <person name="Burr B."/>
            <person name="Sasaki T."/>
        </authorList>
    </citation>
    <scope>NUCLEOTIDE SEQUENCE [LARGE SCALE GENOMIC DNA]</scope>
    <source>
        <strain evidence="3">cv. Nipponbare</strain>
    </source>
</reference>
<accession>Q7XWC7</accession>
<reference evidence="3" key="2">
    <citation type="journal article" date="2008" name="Nucleic Acids Res.">
        <title>The rice annotation project database (RAP-DB): 2008 update.</title>
        <authorList>
            <consortium name="The rice annotation project (RAP)"/>
        </authorList>
    </citation>
    <scope>GENOME REANNOTATION</scope>
    <source>
        <strain evidence="3">cv. Nipponbare</strain>
    </source>
</reference>